<keyword evidence="3" id="KW-0723">Serine/threonine-protein kinase</keyword>
<dbReference type="InterPro" id="IPR011009">
    <property type="entry name" value="Kinase-like_dom_sf"/>
</dbReference>
<evidence type="ECO:0000256" key="1">
    <source>
        <dbReference type="ARBA" id="ARBA00009196"/>
    </source>
</evidence>
<evidence type="ECO:0000256" key="10">
    <source>
        <dbReference type="ARBA" id="ARBA00047899"/>
    </source>
</evidence>
<feature type="domain" description="Protein kinase" evidence="13">
    <location>
        <begin position="80"/>
        <end position="286"/>
    </location>
</feature>
<dbReference type="InterPro" id="IPR051272">
    <property type="entry name" value="RIO-type_Ser/Thr_kinase"/>
</dbReference>
<dbReference type="InterPro" id="IPR000719">
    <property type="entry name" value="Prot_kinase_dom"/>
</dbReference>
<dbReference type="Gene3D" id="1.10.510.10">
    <property type="entry name" value="Transferase(Phosphotransferase) domain 1"/>
    <property type="match status" value="1"/>
</dbReference>
<dbReference type="GO" id="GO:0046872">
    <property type="term" value="F:metal ion binding"/>
    <property type="evidence" value="ECO:0007669"/>
    <property type="project" value="UniProtKB-KW"/>
</dbReference>
<protein>
    <recommendedName>
        <fullName evidence="2">non-specific serine/threonine protein kinase</fullName>
        <ecNumber evidence="2">2.7.11.1</ecNumber>
    </recommendedName>
</protein>
<dbReference type="PROSITE" id="PS01245">
    <property type="entry name" value="RIO1"/>
    <property type="match status" value="1"/>
</dbReference>
<evidence type="ECO:0000259" key="13">
    <source>
        <dbReference type="PROSITE" id="PS50011"/>
    </source>
</evidence>
<evidence type="ECO:0000256" key="12">
    <source>
        <dbReference type="SAM" id="MobiDB-lite"/>
    </source>
</evidence>
<keyword evidence="7" id="KW-0418">Kinase</keyword>
<keyword evidence="4" id="KW-0808">Transferase</keyword>
<dbReference type="AlphaFoldDB" id="X0YCX7"/>
<keyword evidence="8" id="KW-0067">ATP-binding</keyword>
<reference evidence="14" key="1">
    <citation type="journal article" date="2014" name="Front. Microbiol.">
        <title>High frequency of phylogenetically diverse reductive dehalogenase-homologous genes in deep subseafloor sedimentary metagenomes.</title>
        <authorList>
            <person name="Kawai M."/>
            <person name="Futagami T."/>
            <person name="Toyoda A."/>
            <person name="Takaki Y."/>
            <person name="Nishi S."/>
            <person name="Hori S."/>
            <person name="Arai W."/>
            <person name="Tsubouchi T."/>
            <person name="Morono Y."/>
            <person name="Uchiyama I."/>
            <person name="Ito T."/>
            <person name="Fujiyama A."/>
            <person name="Inagaki F."/>
            <person name="Takami H."/>
        </authorList>
    </citation>
    <scope>NUCLEOTIDE SEQUENCE</scope>
    <source>
        <strain evidence="14">Expedition CK06-06</strain>
    </source>
</reference>
<comment type="catalytic activity">
    <reaction evidence="10">
        <text>L-threonyl-[protein] + ATP = O-phospho-L-threonyl-[protein] + ADP + H(+)</text>
        <dbReference type="Rhea" id="RHEA:46608"/>
        <dbReference type="Rhea" id="RHEA-COMP:11060"/>
        <dbReference type="Rhea" id="RHEA-COMP:11605"/>
        <dbReference type="ChEBI" id="CHEBI:15378"/>
        <dbReference type="ChEBI" id="CHEBI:30013"/>
        <dbReference type="ChEBI" id="CHEBI:30616"/>
        <dbReference type="ChEBI" id="CHEBI:61977"/>
        <dbReference type="ChEBI" id="CHEBI:456216"/>
        <dbReference type="EC" id="2.7.11.1"/>
    </reaction>
</comment>
<dbReference type="InterPro" id="IPR018934">
    <property type="entry name" value="RIO_dom"/>
</dbReference>
<dbReference type="CDD" id="cd05145">
    <property type="entry name" value="RIO1_like"/>
    <property type="match status" value="1"/>
</dbReference>
<dbReference type="InterPro" id="IPR000687">
    <property type="entry name" value="RIO_kinase"/>
</dbReference>
<proteinExistence type="inferred from homology"/>
<keyword evidence="9" id="KW-0460">Magnesium</keyword>
<comment type="caution">
    <text evidence="14">The sequence shown here is derived from an EMBL/GenBank/DDBJ whole genome shotgun (WGS) entry which is preliminary data.</text>
</comment>
<dbReference type="Pfam" id="PF01163">
    <property type="entry name" value="RIO1"/>
    <property type="match status" value="1"/>
</dbReference>
<comment type="catalytic activity">
    <reaction evidence="11">
        <text>L-seryl-[protein] + ATP = O-phospho-L-seryl-[protein] + ADP + H(+)</text>
        <dbReference type="Rhea" id="RHEA:17989"/>
        <dbReference type="Rhea" id="RHEA-COMP:9863"/>
        <dbReference type="Rhea" id="RHEA-COMP:11604"/>
        <dbReference type="ChEBI" id="CHEBI:15378"/>
        <dbReference type="ChEBI" id="CHEBI:29999"/>
        <dbReference type="ChEBI" id="CHEBI:30616"/>
        <dbReference type="ChEBI" id="CHEBI:83421"/>
        <dbReference type="ChEBI" id="CHEBI:456216"/>
        <dbReference type="EC" id="2.7.11.1"/>
    </reaction>
</comment>
<dbReference type="SMART" id="SM00090">
    <property type="entry name" value="RIO"/>
    <property type="match status" value="1"/>
</dbReference>
<evidence type="ECO:0000256" key="2">
    <source>
        <dbReference type="ARBA" id="ARBA00012513"/>
    </source>
</evidence>
<feature type="compositionally biased region" description="Acidic residues" evidence="12">
    <location>
        <begin position="8"/>
        <end position="25"/>
    </location>
</feature>
<dbReference type="GO" id="GO:0004674">
    <property type="term" value="F:protein serine/threonine kinase activity"/>
    <property type="evidence" value="ECO:0007669"/>
    <property type="project" value="UniProtKB-KW"/>
</dbReference>
<name>X0YCX7_9ZZZZ</name>
<gene>
    <name evidence="14" type="ORF">S01H4_18806</name>
</gene>
<organism evidence="14">
    <name type="scientific">marine sediment metagenome</name>
    <dbReference type="NCBI Taxonomy" id="412755"/>
    <lineage>
        <taxon>unclassified sequences</taxon>
        <taxon>metagenomes</taxon>
        <taxon>ecological metagenomes</taxon>
    </lineage>
</organism>
<dbReference type="Gene3D" id="3.30.200.20">
    <property type="entry name" value="Phosphorylase Kinase, domain 1"/>
    <property type="match status" value="1"/>
</dbReference>
<evidence type="ECO:0000256" key="7">
    <source>
        <dbReference type="ARBA" id="ARBA00022777"/>
    </source>
</evidence>
<evidence type="ECO:0000256" key="6">
    <source>
        <dbReference type="ARBA" id="ARBA00022741"/>
    </source>
</evidence>
<comment type="similarity">
    <text evidence="1">Belongs to the protein kinase superfamily. RIO-type Ser/Thr kinase family.</text>
</comment>
<sequence length="286" mass="33485">MEKKQGELEEERDDDIENGIDDDDIANEFNKNIDDLEKKNLDSKRIKKIDQTKKRATVDSVFDERMYLQLNKLLKIGTLSRIEGIISAGKEANVYLAYGKNNEEYTLKIYKIDTNTSRWMRNYIIGDPRFKRIPKNVSKIIYLWASKEFKNLKRAYKVGLSVPEPIYVKNNVLIMEYIGFESIPAPKLKEIKTPKDPINLLNEVLNFMKDLYQKANLVHGDLSEFNILYHNQKPVVIDISQAVTIHHPKAEVYLVRDITNIFNYFEKIGVEVPNPEEFYYEVINIE</sequence>
<dbReference type="EMBL" id="BART01008350">
    <property type="protein sequence ID" value="GAG53725.1"/>
    <property type="molecule type" value="Genomic_DNA"/>
</dbReference>
<dbReference type="InterPro" id="IPR018935">
    <property type="entry name" value="RIO_kinase_CS"/>
</dbReference>
<evidence type="ECO:0000256" key="3">
    <source>
        <dbReference type="ARBA" id="ARBA00022527"/>
    </source>
</evidence>
<dbReference type="EC" id="2.7.11.1" evidence="2"/>
<evidence type="ECO:0000256" key="5">
    <source>
        <dbReference type="ARBA" id="ARBA00022723"/>
    </source>
</evidence>
<dbReference type="PANTHER" id="PTHR45723">
    <property type="entry name" value="SERINE/THREONINE-PROTEIN KINASE RIO1"/>
    <property type="match status" value="1"/>
</dbReference>
<evidence type="ECO:0000313" key="14">
    <source>
        <dbReference type="EMBL" id="GAG53725.1"/>
    </source>
</evidence>
<evidence type="ECO:0000256" key="4">
    <source>
        <dbReference type="ARBA" id="ARBA00022679"/>
    </source>
</evidence>
<accession>X0YCX7</accession>
<keyword evidence="6" id="KW-0547">Nucleotide-binding</keyword>
<evidence type="ECO:0000256" key="8">
    <source>
        <dbReference type="ARBA" id="ARBA00022840"/>
    </source>
</evidence>
<dbReference type="PROSITE" id="PS50011">
    <property type="entry name" value="PROTEIN_KINASE_DOM"/>
    <property type="match status" value="1"/>
</dbReference>
<feature type="region of interest" description="Disordered" evidence="12">
    <location>
        <begin position="1"/>
        <end position="25"/>
    </location>
</feature>
<dbReference type="SUPFAM" id="SSF56112">
    <property type="entry name" value="Protein kinase-like (PK-like)"/>
    <property type="match status" value="1"/>
</dbReference>
<evidence type="ECO:0000256" key="9">
    <source>
        <dbReference type="ARBA" id="ARBA00022842"/>
    </source>
</evidence>
<evidence type="ECO:0000256" key="11">
    <source>
        <dbReference type="ARBA" id="ARBA00048679"/>
    </source>
</evidence>
<dbReference type="GO" id="GO:0005524">
    <property type="term" value="F:ATP binding"/>
    <property type="evidence" value="ECO:0007669"/>
    <property type="project" value="UniProtKB-KW"/>
</dbReference>
<keyword evidence="5" id="KW-0479">Metal-binding</keyword>